<dbReference type="InterPro" id="IPR001227">
    <property type="entry name" value="Ac_transferase_dom_sf"/>
</dbReference>
<dbReference type="InterPro" id="IPR020806">
    <property type="entry name" value="PKS_PP-bd"/>
</dbReference>
<dbReference type="InterPro" id="IPR042104">
    <property type="entry name" value="PKS_dehydratase_sf"/>
</dbReference>
<dbReference type="SMART" id="SM00823">
    <property type="entry name" value="PKS_PP"/>
    <property type="match status" value="1"/>
</dbReference>
<dbReference type="CDD" id="cd00833">
    <property type="entry name" value="PKS"/>
    <property type="match status" value="1"/>
</dbReference>
<dbReference type="InterPro" id="IPR013154">
    <property type="entry name" value="ADH-like_N"/>
</dbReference>
<evidence type="ECO:0008006" key="14">
    <source>
        <dbReference type="Google" id="ProtNLM"/>
    </source>
</evidence>
<proteinExistence type="predicted"/>
<dbReference type="PROSITE" id="PS50075">
    <property type="entry name" value="CARRIER"/>
    <property type="match status" value="1"/>
</dbReference>
<dbReference type="SUPFAM" id="SSF53335">
    <property type="entry name" value="S-adenosyl-L-methionine-dependent methyltransferases"/>
    <property type="match status" value="1"/>
</dbReference>
<keyword evidence="1" id="KW-0596">Phosphopantetheine</keyword>
<dbReference type="InterPro" id="IPR014043">
    <property type="entry name" value="Acyl_transferase_dom"/>
</dbReference>
<dbReference type="InterPro" id="IPR014030">
    <property type="entry name" value="Ketoacyl_synth_N"/>
</dbReference>
<dbReference type="SUPFAM" id="SSF52151">
    <property type="entry name" value="FabD/lysophospholipase-like"/>
    <property type="match status" value="1"/>
</dbReference>
<dbReference type="InterPro" id="IPR049552">
    <property type="entry name" value="PKS_DH_N"/>
</dbReference>
<dbReference type="CDD" id="cd02440">
    <property type="entry name" value="AdoMet_MTases"/>
    <property type="match status" value="1"/>
</dbReference>
<dbReference type="InterPro" id="IPR036291">
    <property type="entry name" value="NAD(P)-bd_dom_sf"/>
</dbReference>
<accession>A0AAN7UGQ8</accession>
<feature type="region of interest" description="C-terminal hotdog fold" evidence="8">
    <location>
        <begin position="1024"/>
        <end position="1185"/>
    </location>
</feature>
<dbReference type="GO" id="GO:0004312">
    <property type="term" value="F:fatty acid synthase activity"/>
    <property type="evidence" value="ECO:0007669"/>
    <property type="project" value="TreeGrafter"/>
</dbReference>
<dbReference type="InterPro" id="IPR016036">
    <property type="entry name" value="Malonyl_transacylase_ACP-bd"/>
</dbReference>
<dbReference type="SUPFAM" id="SSF55048">
    <property type="entry name" value="Probable ACP-binding domain of malonyl-CoA ACP transacylase"/>
    <property type="match status" value="1"/>
</dbReference>
<keyword evidence="2" id="KW-0597">Phosphoprotein</keyword>
<dbReference type="InterPro" id="IPR020843">
    <property type="entry name" value="ER"/>
</dbReference>
<dbReference type="Pfam" id="PF00107">
    <property type="entry name" value="ADH_zinc_N"/>
    <property type="match status" value="1"/>
</dbReference>
<feature type="domain" description="PKS/mFAS DH" evidence="11">
    <location>
        <begin position="874"/>
        <end position="1185"/>
    </location>
</feature>
<evidence type="ECO:0000256" key="4">
    <source>
        <dbReference type="ARBA" id="ARBA00022857"/>
    </source>
</evidence>
<dbReference type="SUPFAM" id="SSF51735">
    <property type="entry name" value="NAD(P)-binding Rossmann-fold domains"/>
    <property type="match status" value="2"/>
</dbReference>
<dbReference type="Gene3D" id="3.10.129.110">
    <property type="entry name" value="Polyketide synthase dehydratase"/>
    <property type="match status" value="1"/>
</dbReference>
<feature type="domain" description="Carrier" evidence="9">
    <location>
        <begin position="2369"/>
        <end position="2446"/>
    </location>
</feature>
<dbReference type="InterPro" id="IPR049900">
    <property type="entry name" value="PKS_mFAS_DH"/>
</dbReference>
<reference evidence="12 13" key="1">
    <citation type="submission" date="2023-10" db="EMBL/GenBank/DDBJ databases">
        <title>Draft genome sequence of Xylaria bambusicola isolate GMP-LS, the root and basal stem rot pathogen of sugarcane in Indonesia.</title>
        <authorList>
            <person name="Selvaraj P."/>
            <person name="Muralishankar V."/>
            <person name="Muruganantham S."/>
            <person name="Sp S."/>
            <person name="Haryani S."/>
            <person name="Lau K.J.X."/>
            <person name="Naqvi N.I."/>
        </authorList>
    </citation>
    <scope>NUCLEOTIDE SEQUENCE [LARGE SCALE GENOMIC DNA]</scope>
    <source>
        <strain evidence="12">GMP-LS</strain>
    </source>
</reference>
<gene>
    <name evidence="12" type="ORF">RRF57_001470</name>
</gene>
<dbReference type="Gene3D" id="3.40.50.150">
    <property type="entry name" value="Vaccinia Virus protein VP39"/>
    <property type="match status" value="1"/>
</dbReference>
<dbReference type="PROSITE" id="PS52004">
    <property type="entry name" value="KS3_2"/>
    <property type="match status" value="1"/>
</dbReference>
<dbReference type="SUPFAM" id="SSF50129">
    <property type="entry name" value="GroES-like"/>
    <property type="match status" value="1"/>
</dbReference>
<dbReference type="GO" id="GO:0016491">
    <property type="term" value="F:oxidoreductase activity"/>
    <property type="evidence" value="ECO:0007669"/>
    <property type="project" value="UniProtKB-KW"/>
</dbReference>
<dbReference type="PROSITE" id="PS52019">
    <property type="entry name" value="PKS_MFAS_DH"/>
    <property type="match status" value="1"/>
</dbReference>
<dbReference type="InterPro" id="IPR020841">
    <property type="entry name" value="PKS_Beta-ketoAc_synthase_dom"/>
</dbReference>
<feature type="region of interest" description="N-terminal hotdog fold" evidence="8">
    <location>
        <begin position="874"/>
        <end position="1006"/>
    </location>
</feature>
<dbReference type="InterPro" id="IPR006162">
    <property type="entry name" value="Ppantetheine_attach_site"/>
</dbReference>
<dbReference type="SMART" id="SM00825">
    <property type="entry name" value="PKS_KS"/>
    <property type="match status" value="1"/>
</dbReference>
<evidence type="ECO:0000259" key="10">
    <source>
        <dbReference type="PROSITE" id="PS52004"/>
    </source>
</evidence>
<dbReference type="InterPro" id="IPR016039">
    <property type="entry name" value="Thiolase-like"/>
</dbReference>
<dbReference type="InterPro" id="IPR050091">
    <property type="entry name" value="PKS_NRPS_Biosynth_Enz"/>
</dbReference>
<dbReference type="InterPro" id="IPR009081">
    <property type="entry name" value="PP-bd_ACP"/>
</dbReference>
<evidence type="ECO:0000256" key="3">
    <source>
        <dbReference type="ARBA" id="ARBA00022679"/>
    </source>
</evidence>
<dbReference type="Pfam" id="PF02801">
    <property type="entry name" value="Ketoacyl-synt_C"/>
    <property type="match status" value="1"/>
</dbReference>
<dbReference type="Gene3D" id="3.40.47.10">
    <property type="match status" value="1"/>
</dbReference>
<dbReference type="EMBL" id="JAWHQM010000002">
    <property type="protein sequence ID" value="KAK5625754.1"/>
    <property type="molecule type" value="Genomic_DNA"/>
</dbReference>
<dbReference type="InterPro" id="IPR032821">
    <property type="entry name" value="PKS_assoc"/>
</dbReference>
<evidence type="ECO:0000256" key="7">
    <source>
        <dbReference type="ARBA" id="ARBA00023315"/>
    </source>
</evidence>
<dbReference type="SUPFAM" id="SSF47336">
    <property type="entry name" value="ACP-like"/>
    <property type="match status" value="1"/>
</dbReference>
<keyword evidence="4" id="KW-0521">NADP</keyword>
<dbReference type="InterPro" id="IPR016035">
    <property type="entry name" value="Acyl_Trfase/lysoPLipase"/>
</dbReference>
<dbReference type="GO" id="GO:0006633">
    <property type="term" value="P:fatty acid biosynthetic process"/>
    <property type="evidence" value="ECO:0007669"/>
    <property type="project" value="TreeGrafter"/>
</dbReference>
<dbReference type="SMART" id="SM00822">
    <property type="entry name" value="PKS_KR"/>
    <property type="match status" value="1"/>
</dbReference>
<evidence type="ECO:0000259" key="9">
    <source>
        <dbReference type="PROSITE" id="PS50075"/>
    </source>
</evidence>
<keyword evidence="7" id="KW-0012">Acyltransferase</keyword>
<keyword evidence="13" id="KW-1185">Reference proteome</keyword>
<dbReference type="Pfam" id="PF21089">
    <property type="entry name" value="PKS_DH_N"/>
    <property type="match status" value="1"/>
</dbReference>
<dbReference type="InterPro" id="IPR014031">
    <property type="entry name" value="Ketoacyl_synth_C"/>
</dbReference>
<dbReference type="Pfam" id="PF23297">
    <property type="entry name" value="ACP_SdgA_C"/>
    <property type="match status" value="1"/>
</dbReference>
<evidence type="ECO:0000256" key="8">
    <source>
        <dbReference type="PROSITE-ProRule" id="PRU01363"/>
    </source>
</evidence>
<dbReference type="Proteomes" id="UP001305414">
    <property type="component" value="Unassembled WGS sequence"/>
</dbReference>
<dbReference type="InterPro" id="IPR057326">
    <property type="entry name" value="KR_dom"/>
</dbReference>
<organism evidence="12 13">
    <name type="scientific">Xylaria bambusicola</name>
    <dbReference type="NCBI Taxonomy" id="326684"/>
    <lineage>
        <taxon>Eukaryota</taxon>
        <taxon>Fungi</taxon>
        <taxon>Dikarya</taxon>
        <taxon>Ascomycota</taxon>
        <taxon>Pezizomycotina</taxon>
        <taxon>Sordariomycetes</taxon>
        <taxon>Xylariomycetidae</taxon>
        <taxon>Xylariales</taxon>
        <taxon>Xylariaceae</taxon>
        <taxon>Xylaria</taxon>
    </lineage>
</organism>
<dbReference type="InterPro" id="IPR013968">
    <property type="entry name" value="PKS_KR"/>
</dbReference>
<name>A0AAN7UGQ8_9PEZI</name>
<feature type="active site" description="Proton acceptor; for dehydratase activity" evidence="8">
    <location>
        <position position="906"/>
    </location>
</feature>
<keyword evidence="6" id="KW-0511">Multifunctional enzyme</keyword>
<evidence type="ECO:0000256" key="6">
    <source>
        <dbReference type="ARBA" id="ARBA00023268"/>
    </source>
</evidence>
<evidence type="ECO:0000256" key="1">
    <source>
        <dbReference type="ARBA" id="ARBA00022450"/>
    </source>
</evidence>
<evidence type="ECO:0000313" key="13">
    <source>
        <dbReference type="Proteomes" id="UP001305414"/>
    </source>
</evidence>
<dbReference type="Pfam" id="PF08240">
    <property type="entry name" value="ADH_N"/>
    <property type="match status" value="1"/>
</dbReference>
<dbReference type="InterPro" id="IPR013217">
    <property type="entry name" value="Methyltransf_12"/>
</dbReference>
<dbReference type="InterPro" id="IPR013149">
    <property type="entry name" value="ADH-like_C"/>
</dbReference>
<dbReference type="GO" id="GO:0031177">
    <property type="term" value="F:phosphopantetheine binding"/>
    <property type="evidence" value="ECO:0007669"/>
    <property type="project" value="InterPro"/>
</dbReference>
<dbReference type="InterPro" id="IPR036736">
    <property type="entry name" value="ACP-like_sf"/>
</dbReference>
<dbReference type="Pfam" id="PF00109">
    <property type="entry name" value="ketoacyl-synt"/>
    <property type="match status" value="1"/>
</dbReference>
<dbReference type="InterPro" id="IPR020807">
    <property type="entry name" value="PKS_DH"/>
</dbReference>
<dbReference type="CDD" id="cd05195">
    <property type="entry name" value="enoyl_red"/>
    <property type="match status" value="1"/>
</dbReference>
<keyword evidence="3" id="KW-0808">Transferase</keyword>
<evidence type="ECO:0000256" key="5">
    <source>
        <dbReference type="ARBA" id="ARBA00023002"/>
    </source>
</evidence>
<dbReference type="SMART" id="SM00827">
    <property type="entry name" value="PKS_AT"/>
    <property type="match status" value="1"/>
</dbReference>
<feature type="active site" description="Proton donor; for dehydratase activity" evidence="8">
    <location>
        <position position="1092"/>
    </location>
</feature>
<dbReference type="Pfam" id="PF08242">
    <property type="entry name" value="Methyltransf_12"/>
    <property type="match status" value="1"/>
</dbReference>
<dbReference type="PROSITE" id="PS00012">
    <property type="entry name" value="PHOSPHOPANTETHEINE"/>
    <property type="match status" value="1"/>
</dbReference>
<dbReference type="GO" id="GO:0044550">
    <property type="term" value="P:secondary metabolite biosynthetic process"/>
    <property type="evidence" value="ECO:0007669"/>
    <property type="project" value="TreeGrafter"/>
</dbReference>
<dbReference type="InterPro" id="IPR011032">
    <property type="entry name" value="GroES-like_sf"/>
</dbReference>
<evidence type="ECO:0000313" key="12">
    <source>
        <dbReference type="EMBL" id="KAK5625754.1"/>
    </source>
</evidence>
<dbReference type="Pfam" id="PF08659">
    <property type="entry name" value="KR"/>
    <property type="match status" value="1"/>
</dbReference>
<dbReference type="Gene3D" id="3.90.180.10">
    <property type="entry name" value="Medium-chain alcohol dehydrogenases, catalytic domain"/>
    <property type="match status" value="1"/>
</dbReference>
<dbReference type="Gene3D" id="3.40.366.10">
    <property type="entry name" value="Malonyl-Coenzyme A Acyl Carrier Protein, domain 2"/>
    <property type="match status" value="1"/>
</dbReference>
<evidence type="ECO:0000259" key="11">
    <source>
        <dbReference type="PROSITE" id="PS52019"/>
    </source>
</evidence>
<keyword evidence="5" id="KW-0560">Oxidoreductase</keyword>
<comment type="caution">
    <text evidence="12">The sequence shown here is derived from an EMBL/GenBank/DDBJ whole genome shotgun (WGS) entry which is preliminary data.</text>
</comment>
<dbReference type="SMART" id="SM00829">
    <property type="entry name" value="PKS_ER"/>
    <property type="match status" value="1"/>
</dbReference>
<dbReference type="InterPro" id="IPR029063">
    <property type="entry name" value="SAM-dependent_MTases_sf"/>
</dbReference>
<dbReference type="PANTHER" id="PTHR43775:SF29">
    <property type="entry name" value="ASPERFURANONE POLYKETIDE SYNTHASE AFOG-RELATED"/>
    <property type="match status" value="1"/>
</dbReference>
<dbReference type="Pfam" id="PF00698">
    <property type="entry name" value="Acyl_transf_1"/>
    <property type="match status" value="1"/>
</dbReference>
<dbReference type="PANTHER" id="PTHR43775">
    <property type="entry name" value="FATTY ACID SYNTHASE"/>
    <property type="match status" value="1"/>
</dbReference>
<evidence type="ECO:0000256" key="2">
    <source>
        <dbReference type="ARBA" id="ARBA00022553"/>
    </source>
</evidence>
<dbReference type="Gene3D" id="1.10.1200.10">
    <property type="entry name" value="ACP-like"/>
    <property type="match status" value="1"/>
</dbReference>
<dbReference type="Pfam" id="PF16197">
    <property type="entry name" value="KAsynt_C_assoc"/>
    <property type="match status" value="1"/>
</dbReference>
<dbReference type="SMART" id="SM00826">
    <property type="entry name" value="PKS_DH"/>
    <property type="match status" value="1"/>
</dbReference>
<protein>
    <recommendedName>
        <fullName evidence="14">Carrier domain-containing protein</fullName>
    </recommendedName>
</protein>
<dbReference type="Gene3D" id="3.40.50.720">
    <property type="entry name" value="NAD(P)-binding Rossmann-like Domain"/>
    <property type="match status" value="1"/>
</dbReference>
<sequence length="2452" mass="268366">MLDKSGVFKAEGAHFLPDDIYAFDAAFFNMRAEEARNSDPQHRMLLECALEAAEDAGHGLLDLSGKKIGVFIGGGQNEYSQRLADDPHAAKTFSATGIAPCMAANRISYFFDIDGPSIVLDAACASSLYAAYLAISALRNGECDGAFLGAASLTLGPGGWIALEKTGALSVLGRSFSYDEKASGFGRGEGAACLLLKRMDDAIRDGDPIRSIIRSVACNHGGRSEGITMPNGIAHRKLLRAVHEAAGLDPSQTAVVEGHGTGTAAGISDPIEAGAFAAVLAKDRTAENPIYIGSVKSNFGHLEGASGILGIIKAILMIENGIVLPMAGFDKINPMIKDKEKIRIPEIPIPWPRGEARRVIVTNFGFGGSNSALILETPSRAARDDGDEGIGKRGEQRLFVFSAKAEISLTNYLLSFDEYLDEASESKEFIKNLSYTLGQRRTHHGYRVSVVADSISSLQEKLLMAKPTRVKEHVITMAFTGQGAQYAQMGSTLRHYSAFATAIDEAEVHLRKMGAAWSLTGELARWAPDSRVDDAEISQPACTAVQLALVMLLRSWGIVPAIVLGHSSGEIAAAFAAGLVSFRTSLAIAYFRGQAAALLIRQQSWKGAMLALGVDVKEATRLIGMYAQGYATVAAINSQGSVTISGDESAIESIHKAAEEKGLFSRRLKVQLPYHSRYMNEVADFYLANIQPFCDEDVFSLKKRDFARSVFVSSVTGGVADPVSIDESYWVKNLVQPVRFLDAMQSAIASQNEGNDKTGKGLHNFVIEIGPHSALKTPIKQILEHQQSLLPKSTSFTYLPSLTRGIDGCENLLGLAGTLFTAGAPVELGSINGTNMHNAHVVTGLPAYAWDKSMSYEIRPRVTHERLYPGESYNSLLGRRDHSNGGKERTYRQVFTLDEAPWIRDHNVAGVVIFPMTGYMSCAIEAARRTLSTPAAAFLVSDFHAVRRLEIQEEQVVDMITKMRPATTGAGSVSSMTWAFEISTWTEAEGWLIHAYGHIGAEMTEMTTDSPTLSGSLPLVDTTNLIERDVAYAYQFAGVRATRYGPTFRNTVRFFEGNGYTVLEHRLRDLGESLKLSDPYGSPATVDPPTLDGFLQGGGPLQVTEDGKRPAQMPNYINRFRISNRIPTLPGQRFDIVTRLVDYDTKGGRMSISVAAFARGHDSSLVPVAEWESVEFRSIGSTEDELDPASHLPDNWAWEKLSRFDFLPSDKLTKMIPAWDSIEVNAIYAAMMNKAACYYIDRALTETARDDRSKLPFHLGRFINWAKKILLRDDMDFDNDPSVLLEDVRSLNAQGEMLCLIGERLVPILRQEVEPLEIMLADGRLTRYYEADAMNAHLSRVMGALIANLTELDPNLRILEIGGGTAGTTLPVLEALSRDGKEPSFLNFTFTDISSGFFENARAKLGRFSQRILFQKLDISQDPVEQGFDFESFDLIIAANVLHATKDMIVTMSHVRKLLAPGGKLFLLEAGRHPPLLLPFCLLPGWWYAEDKYRNPDEGPMMPVPVWNRLLLDSGFSGVDVAVHDDARSEAVATASVICSTRIGKPERNQPITICGPFMDDEEVEFAQMIADSIYQSIGCPTEIRPFAETDPADDPFYIFIDSPRHCLLQDVSLDIFEGLKTLLLRNTALLWVIPQGGPPESKSIKGMIRTLRIENEPKHLLTFDDVSCTPQCISSIVKLAKILRDPEVTRTQDQDFIWHAGSIHVPRMRLLKEVKEQFAVERGLSFRKIQNIWTGDRALEMTVDAAGSADSIYFRRTDANQQPVGEDEIVVKVEAAGVSYRDLDLILGSIPWAPPGFDGVGKVVKKGSRVTGTKEGDVVLFLAPNGGGFSTYIKMPFWQVAQVPEGITVTDAASLPLAYSIAVLALLRSGHLTKNDTVLIHAAAGAVGQACVVLAQHVGARIFASAGTQAKREFLHETFGIPKNQIFSSRGLEFRDQIMTQTGGKGVDVVVNSLSGEHMVQTWALCAKFGRFIEIGKKDALENYYLPMRPFDSNTTFTSIDLRGLFKYRPRELEDVFSEVVRLIQRRVAVPIKPVAVLPISEFSTALRKLKSRDSIGKIVVMLGANENVLAETSLRPTQVTMNPEATYLITGGTRGIGLNLASWMIENGAHNIVLLGRSGSSGSEVQKLMNRYKGTDIRLRAIACDVGSRAALANALENIKDLPPVRGVVHSALQLKDKLLENATYDDWETITGPRVRGAWNLHELLPNDLDFFILLGSFLGDTGNAGQSIYASTAVFYDAFAQYRNARGQYTVSVALPVVLDVGYVAANDLSEILKQSLGATLTMADIRTIVKGIIMGESSPFHHDHKSAVFKMYFNGQPLQEGLWTYFHPVHTKERLKAEHKKRGKAGGGGIGSDMYSTLWSTAEDPLVGLTEALITKISAMIMMDRDDVGAEVPLASYGLDSLVSVELRNWIRRETDVELTLSAITQAENLHSLAANIIAQREGAQGG</sequence>
<feature type="domain" description="Ketosynthase family 3 (KS3)" evidence="10">
    <location>
        <begin position="1"/>
        <end position="377"/>
    </location>
</feature>
<dbReference type="SUPFAM" id="SSF53901">
    <property type="entry name" value="Thiolase-like"/>
    <property type="match status" value="1"/>
</dbReference>